<dbReference type="SUPFAM" id="SSF53150">
    <property type="entry name" value="DNA repair protein MutS, domain II"/>
    <property type="match status" value="1"/>
</dbReference>
<sequence>MAEEASVQPDFSNPELFTPSMRQFVEVKNRYPKTLVLFRMGDFYETFFDDAVRANRLIGITLTKRGKLTDGTPIPMAGIPFVSLDTYIAKLVRLGESVVIVEQMGTPGKGMIERKVSRIVTPGTLTETSLLPEKSDSTLLAIDWPRKKAEPFGFVWLTLSNGDFRAEEVSADAFASAISRIHPSEVLVAESRRQALREAHPELVVSSLPNWHFDGRRGAEMLCSTFGLANLDAWGVSGKNTILAAANALLDYTAETQVDLMPFIEPLKLVKESEFVVLDPSTRRNLEIDQSLSPLGDGPTLFSVLDHCATAMGSRELRRWLNQPVRDKKLAEIRQEAIESILSTERLLENLRTGLNTLPDVERISSRIALGTVRPRELASLRDALPRIDSLEKWLSAQPLEFFAALGESLRLPAMIGELLNKALLPEPAVLLRDGDVIASSYSPELAELRHFRDDTSRILLEMEERERAATKLQTLRVQYNKVSGFYIEVSKTAADRVPARYQRKQTLKNSERFITPELKELEDRILSARERAQTLEKALYDDLVAKLGERAAELLAAAKAIAELDAVTGLAEHADSHRWVRPVLTDHPGIRIEKGRHPVVETTLESFVPNSCRLEDGRRMLIITGPNMGGKSTYMRSVALIVLLAWAGSFVPAEAAEIGPVDRIHTRIGASDDLARGRSTFMVEMTEAAAILSQATDKSLVLMDEIGRGTSTFDGLSLAAAIAQELVQKTRSFTLFATHYFELTTLAQELREVANVHVSASQTRSGIVFMHEISEGAASKSYGIAVAQLAGIPAHVVRRAKGFLAKLEERANTVDSPLPNLFGESLLMPPEPEPEAAEAPSAAPVDPAILALIERIGSADIDSLSPRDALKLLYELQNEARALEMPAAATL</sequence>
<dbReference type="RefSeq" id="WP_152157457.1">
    <property type="nucleotide sequence ID" value="NZ_WEHX01000003.1"/>
</dbReference>
<name>A0A6I1EVR2_9BURK</name>
<proteinExistence type="inferred from homology"/>
<evidence type="ECO:0000256" key="7">
    <source>
        <dbReference type="ARBA" id="ARBA00023204"/>
    </source>
</evidence>
<gene>
    <name evidence="9 12" type="primary">mutS</name>
    <name evidence="12" type="ORF">GBM95_01405</name>
</gene>
<dbReference type="Gene3D" id="3.40.50.300">
    <property type="entry name" value="P-loop containing nucleotide triphosphate hydrolases"/>
    <property type="match status" value="1"/>
</dbReference>
<dbReference type="PANTHER" id="PTHR11361">
    <property type="entry name" value="DNA MISMATCH REPAIR PROTEIN MUTS FAMILY MEMBER"/>
    <property type="match status" value="1"/>
</dbReference>
<dbReference type="HAMAP" id="MF_00096">
    <property type="entry name" value="MutS"/>
    <property type="match status" value="1"/>
</dbReference>
<accession>A0A6I1EVR2</accession>
<dbReference type="GO" id="GO:0006298">
    <property type="term" value="P:mismatch repair"/>
    <property type="evidence" value="ECO:0007669"/>
    <property type="project" value="UniProtKB-UniRule"/>
</dbReference>
<dbReference type="InterPro" id="IPR036678">
    <property type="entry name" value="MutS_con_dom_sf"/>
</dbReference>
<dbReference type="InterPro" id="IPR000432">
    <property type="entry name" value="DNA_mismatch_repair_MutS_C"/>
</dbReference>
<dbReference type="SUPFAM" id="SSF55271">
    <property type="entry name" value="DNA repair protein MutS, domain I"/>
    <property type="match status" value="1"/>
</dbReference>
<dbReference type="InterPro" id="IPR045076">
    <property type="entry name" value="MutS"/>
</dbReference>
<dbReference type="PIRSF" id="PIRSF037677">
    <property type="entry name" value="DNA_mis_repair_Msh6"/>
    <property type="match status" value="1"/>
</dbReference>
<dbReference type="InterPro" id="IPR007695">
    <property type="entry name" value="DNA_mismatch_repair_MutS-lik_N"/>
</dbReference>
<dbReference type="OrthoDB" id="9802448at2"/>
<evidence type="ECO:0000256" key="9">
    <source>
        <dbReference type="HAMAP-Rule" id="MF_00096"/>
    </source>
</evidence>
<dbReference type="EMBL" id="WEHX01000003">
    <property type="protein sequence ID" value="KAB7662979.1"/>
    <property type="molecule type" value="Genomic_DNA"/>
</dbReference>
<comment type="similarity">
    <text evidence="1 9 10">Belongs to the DNA mismatch repair MutS family.</text>
</comment>
<dbReference type="InterPro" id="IPR005748">
    <property type="entry name" value="DNA_mismatch_repair_MutS"/>
</dbReference>
<dbReference type="SMART" id="SM00534">
    <property type="entry name" value="MUTSac"/>
    <property type="match status" value="1"/>
</dbReference>
<dbReference type="GO" id="GO:0030983">
    <property type="term" value="F:mismatched DNA binding"/>
    <property type="evidence" value="ECO:0007669"/>
    <property type="project" value="InterPro"/>
</dbReference>
<evidence type="ECO:0000256" key="3">
    <source>
        <dbReference type="ARBA" id="ARBA00022741"/>
    </source>
</evidence>
<keyword evidence="3 9" id="KW-0547">Nucleotide-binding</keyword>
<dbReference type="InterPro" id="IPR007861">
    <property type="entry name" value="DNA_mismatch_repair_MutS_clamp"/>
</dbReference>
<keyword evidence="6 9" id="KW-0238">DNA-binding</keyword>
<keyword evidence="7 9" id="KW-0234">DNA repair</keyword>
<dbReference type="GO" id="GO:0003684">
    <property type="term" value="F:damaged DNA binding"/>
    <property type="evidence" value="ECO:0007669"/>
    <property type="project" value="UniProtKB-UniRule"/>
</dbReference>
<dbReference type="Pfam" id="PF05192">
    <property type="entry name" value="MutS_III"/>
    <property type="match status" value="1"/>
</dbReference>
<reference evidence="12 13" key="1">
    <citation type="submission" date="2019-10" db="EMBL/GenBank/DDBJ databases">
        <title>Genome diversity of Sutterella seckii.</title>
        <authorList>
            <person name="Chaplin A.V."/>
            <person name="Sokolova S.R."/>
            <person name="Mosin K.A."/>
            <person name="Ivanova E.L."/>
            <person name="Kochetkova T.O."/>
            <person name="Goltsov A.Y."/>
            <person name="Trofimov D.Y."/>
            <person name="Efimov B.A."/>
        </authorList>
    </citation>
    <scope>NUCLEOTIDE SEQUENCE [LARGE SCALE GENOMIC DNA]</scope>
    <source>
        <strain evidence="12 13">ASD393</strain>
    </source>
</reference>
<evidence type="ECO:0000256" key="1">
    <source>
        <dbReference type="ARBA" id="ARBA00006271"/>
    </source>
</evidence>
<protein>
    <recommendedName>
        <fullName evidence="2 9">DNA mismatch repair protein MutS</fullName>
    </recommendedName>
</protein>
<dbReference type="AlphaFoldDB" id="A0A6I1EVR2"/>
<evidence type="ECO:0000256" key="6">
    <source>
        <dbReference type="ARBA" id="ARBA00023125"/>
    </source>
</evidence>
<evidence type="ECO:0000256" key="4">
    <source>
        <dbReference type="ARBA" id="ARBA00022763"/>
    </source>
</evidence>
<evidence type="ECO:0000259" key="11">
    <source>
        <dbReference type="PROSITE" id="PS00486"/>
    </source>
</evidence>
<comment type="caution">
    <text evidence="12">The sequence shown here is derived from an EMBL/GenBank/DDBJ whole genome shotgun (WGS) entry which is preliminary data.</text>
</comment>
<dbReference type="GO" id="GO:0005829">
    <property type="term" value="C:cytosol"/>
    <property type="evidence" value="ECO:0007669"/>
    <property type="project" value="TreeGrafter"/>
</dbReference>
<dbReference type="PROSITE" id="PS00486">
    <property type="entry name" value="DNA_MISMATCH_REPAIR_2"/>
    <property type="match status" value="1"/>
</dbReference>
<dbReference type="InterPro" id="IPR017261">
    <property type="entry name" value="DNA_mismatch_repair_MutS/MSH"/>
</dbReference>
<dbReference type="Pfam" id="PF01624">
    <property type="entry name" value="MutS_I"/>
    <property type="match status" value="1"/>
</dbReference>
<dbReference type="Gene3D" id="3.40.1170.10">
    <property type="entry name" value="DNA repair protein MutS, domain I"/>
    <property type="match status" value="1"/>
</dbReference>
<evidence type="ECO:0000256" key="5">
    <source>
        <dbReference type="ARBA" id="ARBA00022840"/>
    </source>
</evidence>
<dbReference type="Gene3D" id="6.10.140.430">
    <property type="match status" value="1"/>
</dbReference>
<dbReference type="GO" id="GO:0005524">
    <property type="term" value="F:ATP binding"/>
    <property type="evidence" value="ECO:0007669"/>
    <property type="project" value="UniProtKB-UniRule"/>
</dbReference>
<evidence type="ECO:0000256" key="10">
    <source>
        <dbReference type="RuleBase" id="RU003756"/>
    </source>
</evidence>
<dbReference type="NCBIfam" id="TIGR01070">
    <property type="entry name" value="mutS1"/>
    <property type="match status" value="1"/>
</dbReference>
<dbReference type="InterPro" id="IPR016151">
    <property type="entry name" value="DNA_mismatch_repair_MutS_N"/>
</dbReference>
<dbReference type="SUPFAM" id="SSF52540">
    <property type="entry name" value="P-loop containing nucleoside triphosphate hydrolases"/>
    <property type="match status" value="1"/>
</dbReference>
<dbReference type="InterPro" id="IPR007696">
    <property type="entry name" value="DNA_mismatch_repair_MutS_core"/>
</dbReference>
<evidence type="ECO:0000313" key="13">
    <source>
        <dbReference type="Proteomes" id="UP000430564"/>
    </source>
</evidence>
<dbReference type="Proteomes" id="UP000430564">
    <property type="component" value="Unassembled WGS sequence"/>
</dbReference>
<feature type="domain" description="DNA mismatch repair proteins mutS family" evidence="11">
    <location>
        <begin position="700"/>
        <end position="716"/>
    </location>
</feature>
<evidence type="ECO:0000256" key="8">
    <source>
        <dbReference type="ARBA" id="ARBA00024647"/>
    </source>
</evidence>
<dbReference type="Pfam" id="PF00488">
    <property type="entry name" value="MutS_V"/>
    <property type="match status" value="1"/>
</dbReference>
<dbReference type="Pfam" id="PF05188">
    <property type="entry name" value="MutS_II"/>
    <property type="match status" value="1"/>
</dbReference>
<feature type="binding site" evidence="9">
    <location>
        <begin position="626"/>
        <end position="633"/>
    </location>
    <ligand>
        <name>ATP</name>
        <dbReference type="ChEBI" id="CHEBI:30616"/>
    </ligand>
</feature>
<dbReference type="InterPro" id="IPR036187">
    <property type="entry name" value="DNA_mismatch_repair_MutS_sf"/>
</dbReference>
<dbReference type="Pfam" id="PF05190">
    <property type="entry name" value="MutS_IV"/>
    <property type="match status" value="1"/>
</dbReference>
<comment type="function">
    <text evidence="8 9">This protein is involved in the repair of mismatches in DNA. It is possible that it carries out the mismatch recognition step. This protein has a weak ATPase activity.</text>
</comment>
<keyword evidence="5 9" id="KW-0067">ATP-binding</keyword>
<dbReference type="GO" id="GO:0140664">
    <property type="term" value="F:ATP-dependent DNA damage sensor activity"/>
    <property type="evidence" value="ECO:0007669"/>
    <property type="project" value="InterPro"/>
</dbReference>
<dbReference type="FunFam" id="3.40.50.300:FF:000870">
    <property type="entry name" value="MutS protein homolog 4"/>
    <property type="match status" value="1"/>
</dbReference>
<dbReference type="PANTHER" id="PTHR11361:SF34">
    <property type="entry name" value="DNA MISMATCH REPAIR PROTEIN MSH1, MITOCHONDRIAL"/>
    <property type="match status" value="1"/>
</dbReference>
<dbReference type="Gene3D" id="3.30.420.110">
    <property type="entry name" value="MutS, connector domain"/>
    <property type="match status" value="1"/>
</dbReference>
<dbReference type="SUPFAM" id="SSF48334">
    <property type="entry name" value="DNA repair protein MutS, domain III"/>
    <property type="match status" value="1"/>
</dbReference>
<dbReference type="NCBIfam" id="NF003810">
    <property type="entry name" value="PRK05399.1"/>
    <property type="match status" value="1"/>
</dbReference>
<organism evidence="12 13">
    <name type="scientific">Sutterella seckii</name>
    <dbReference type="NCBI Taxonomy" id="1944635"/>
    <lineage>
        <taxon>Bacteria</taxon>
        <taxon>Pseudomonadati</taxon>
        <taxon>Pseudomonadota</taxon>
        <taxon>Betaproteobacteria</taxon>
        <taxon>Burkholderiales</taxon>
        <taxon>Sutterellaceae</taxon>
        <taxon>Sutterella</taxon>
    </lineage>
</organism>
<dbReference type="InterPro" id="IPR027417">
    <property type="entry name" value="P-loop_NTPase"/>
</dbReference>
<evidence type="ECO:0000256" key="2">
    <source>
        <dbReference type="ARBA" id="ARBA00021982"/>
    </source>
</evidence>
<dbReference type="InterPro" id="IPR007860">
    <property type="entry name" value="DNA_mmatch_repair_MutS_con_dom"/>
</dbReference>
<dbReference type="SMART" id="SM00533">
    <property type="entry name" value="MUTSd"/>
    <property type="match status" value="1"/>
</dbReference>
<evidence type="ECO:0000313" key="12">
    <source>
        <dbReference type="EMBL" id="KAB7662979.1"/>
    </source>
</evidence>
<keyword evidence="4 9" id="KW-0227">DNA damage</keyword>
<dbReference type="CDD" id="cd03284">
    <property type="entry name" value="ABC_MutS1"/>
    <property type="match status" value="1"/>
</dbReference>
<dbReference type="Gene3D" id="1.10.1420.10">
    <property type="match status" value="2"/>
</dbReference>